<sequence length="413" mass="42876">MEHQEYNARRFIWANGLQAIGDEIVAAKTLLPWLFTSAGVPSFFAGLLVPVRESGSLLPQAALSPWVSSKPSRKKVWLIGSWGQAASAVGVAVCAATLRGVALGIGVIACLAALSIFRAICSISGKDVQGRTVEKGRRGLITGRATALAGAFTLAIGLAMMLLPGEPPRWIIVALLAFGASTWALASLVFAGVREPVAELGSAAASDEQEGWLKATWNLVSQDKQLRSFLIVRSMMLVTALSTPYIVILAQQNGANLSSLGAFIIASGGASLLGGRISGIWSDRSSKLTMALAAAFASTVIVVLLVCADVASPRVNAIAMPVGFFAINLAHTTIRVSRKTYLVDMADGERRTLITGASNTVMGIILLVVGALSSAAATVSTQAALIVLAALGAAGVVGAWNLKDVNKDVNKDV</sequence>
<dbReference type="EMBL" id="CP026948">
    <property type="protein sequence ID" value="AWB83722.1"/>
    <property type="molecule type" value="Genomic_DNA"/>
</dbReference>
<reference evidence="2" key="1">
    <citation type="submission" date="2018-01" db="EMBL/GenBank/DDBJ databases">
        <authorList>
            <person name="Li J."/>
        </authorList>
    </citation>
    <scope>NUCLEOTIDE SEQUENCE [LARGE SCALE GENOMIC DNA]</scope>
    <source>
        <strain evidence="2">2184</strain>
    </source>
</reference>
<dbReference type="SUPFAM" id="SSF103473">
    <property type="entry name" value="MFS general substrate transporter"/>
    <property type="match status" value="1"/>
</dbReference>
<dbReference type="AlphaFoldDB" id="A0A2S0WDH4"/>
<dbReference type="PANTHER" id="PTHR23526">
    <property type="entry name" value="INTEGRAL MEMBRANE TRANSPORT PROTEIN-RELATED"/>
    <property type="match status" value="1"/>
</dbReference>
<dbReference type="OrthoDB" id="1117124at2"/>
<gene>
    <name evidence="1" type="ORF">C3E79_03820</name>
</gene>
<name>A0A2S0WDH4_9CORY</name>
<dbReference type="InterPro" id="IPR036259">
    <property type="entry name" value="MFS_trans_sf"/>
</dbReference>
<evidence type="ECO:0000313" key="1">
    <source>
        <dbReference type="EMBL" id="AWB83722.1"/>
    </source>
</evidence>
<evidence type="ECO:0000313" key="2">
    <source>
        <dbReference type="Proteomes" id="UP000244754"/>
    </source>
</evidence>
<dbReference type="Gene3D" id="1.20.1250.20">
    <property type="entry name" value="MFS general substrate transporter like domains"/>
    <property type="match status" value="1"/>
</dbReference>
<dbReference type="RefSeq" id="WP_108403717.1">
    <property type="nucleotide sequence ID" value="NZ_CP026948.1"/>
</dbReference>
<protein>
    <submittedName>
        <fullName evidence="1">MFS transporter</fullName>
    </submittedName>
</protein>
<dbReference type="PANTHER" id="PTHR23526:SF2">
    <property type="entry name" value="MAJOR FACILITATOR SUPERFAMILY (MFS) PROFILE DOMAIN-CONTAINING PROTEIN"/>
    <property type="match status" value="1"/>
</dbReference>
<accession>A0A2S0WDH4</accession>
<dbReference type="KEGG" id="clia:C3E79_03820"/>
<organism evidence="1 2">
    <name type="scientific">Corynebacterium liangguodongii</name>
    <dbReference type="NCBI Taxonomy" id="2079535"/>
    <lineage>
        <taxon>Bacteria</taxon>
        <taxon>Bacillati</taxon>
        <taxon>Actinomycetota</taxon>
        <taxon>Actinomycetes</taxon>
        <taxon>Mycobacteriales</taxon>
        <taxon>Corynebacteriaceae</taxon>
        <taxon>Corynebacterium</taxon>
    </lineage>
</organism>
<proteinExistence type="predicted"/>
<dbReference type="InterPro" id="IPR052528">
    <property type="entry name" value="Sugar_transport-like"/>
</dbReference>
<dbReference type="CDD" id="cd06174">
    <property type="entry name" value="MFS"/>
    <property type="match status" value="1"/>
</dbReference>
<dbReference type="Proteomes" id="UP000244754">
    <property type="component" value="Chromosome"/>
</dbReference>
<keyword evidence="2" id="KW-1185">Reference proteome</keyword>